<dbReference type="Gene3D" id="3.40.50.300">
    <property type="entry name" value="P-loop containing nucleotide triphosphate hydrolases"/>
    <property type="match status" value="2"/>
</dbReference>
<dbReference type="PROSITE" id="PS51192">
    <property type="entry name" value="HELICASE_ATP_BIND_1"/>
    <property type="match status" value="1"/>
</dbReference>
<keyword evidence="12" id="KW-1185">Reference proteome</keyword>
<keyword evidence="2 6" id="KW-0378">Hydrolase</keyword>
<keyword evidence="1 6" id="KW-0547">Nucleotide-binding</keyword>
<dbReference type="PROSITE" id="PS00039">
    <property type="entry name" value="DEAD_ATP_HELICASE"/>
    <property type="match status" value="1"/>
</dbReference>
<sequence>MEDLFNMLSSSARIDKSKRKSKPVVRPPASITKTIPRHDQETTPNEADHADVSGDEGNQSTAKKNRGPKQHSAEKLELIHREEVSAFRRRVGIKLSSDNKHDEAVPDPISSFRDWTCPKWWGGSIGSGGGILSRCVLLCFNETHRIFSQIHQTILRNIENGKWREPTPIQMQAIPSLMDLRDVMGCAPTGSGKTGAFVLPAIMLAKCPEEIFYGQHDFQVSVASGDKTKRGKKKKKKDEPRSEENNLQGSVRTVLLAPSRELSSQIYREVLRLTSNIPNKFFCALLSKSNAGLAIQNQLGGKSGLDCLVSTPMRLVECIERGMRLNGVRLIVLDEADRLLDASDGKRESNTTPVALDEREGSDGKASNTDKQSGSLQSRTFLQQIDSILAHLPPSATRALFSATLGPSVRHLSESILRSPIDITTGIHARIGGNSAAGGASEHIKQELKFVGREDGKLLAIRQLVAEGITPPVLIFLQSKERAQALFSELLYDGIRVDVIHAGRSPGAREASVAKFRRGDTWVLICTDLVARGVDFKAVNLVINYDLPLDGVTYVHRIGRTGRANREGRAITYFTESDFDNLRTIANVMRLSGCDVPEWMLQLKRQSSKGGGQKKKRDDIDTTPVYDKRKRKRRKQNIENSKQKKIDSEQNQNSRN</sequence>
<keyword evidence="5 7" id="KW-0694">RNA-binding</keyword>
<feature type="compositionally biased region" description="Basic and acidic residues" evidence="8">
    <location>
        <begin position="36"/>
        <end position="52"/>
    </location>
</feature>
<dbReference type="Proteomes" id="UP001516023">
    <property type="component" value="Unassembled WGS sequence"/>
</dbReference>
<evidence type="ECO:0000256" key="2">
    <source>
        <dbReference type="ARBA" id="ARBA00022801"/>
    </source>
</evidence>
<dbReference type="Pfam" id="PF00270">
    <property type="entry name" value="DEAD"/>
    <property type="match status" value="1"/>
</dbReference>
<dbReference type="Pfam" id="PF00271">
    <property type="entry name" value="Helicase_C"/>
    <property type="match status" value="1"/>
</dbReference>
<dbReference type="PANTHER" id="PTHR24031">
    <property type="entry name" value="RNA HELICASE"/>
    <property type="match status" value="1"/>
</dbReference>
<evidence type="ECO:0000256" key="7">
    <source>
        <dbReference type="RuleBase" id="RU365068"/>
    </source>
</evidence>
<comment type="domain">
    <text evidence="7">The Q motif is unique to and characteristic of the DEAD box family of RNA helicases and controls ATP binding and hydrolysis.</text>
</comment>
<reference evidence="11 12" key="1">
    <citation type="journal article" date="2020" name="G3 (Bethesda)">
        <title>Improved Reference Genome for Cyclotella cryptica CCMP332, a Model for Cell Wall Morphogenesis, Salinity Adaptation, and Lipid Production in Diatoms (Bacillariophyta).</title>
        <authorList>
            <person name="Roberts W.R."/>
            <person name="Downey K.M."/>
            <person name="Ruck E.C."/>
            <person name="Traller J.C."/>
            <person name="Alverson A.J."/>
        </authorList>
    </citation>
    <scope>NUCLEOTIDE SEQUENCE [LARGE SCALE GENOMIC DNA]</scope>
    <source>
        <strain evidence="11 12">CCMP332</strain>
    </source>
</reference>
<proteinExistence type="inferred from homology"/>
<dbReference type="CDD" id="cd18787">
    <property type="entry name" value="SF2_C_DEAD"/>
    <property type="match status" value="1"/>
</dbReference>
<comment type="caution">
    <text evidence="11">The sequence shown here is derived from an EMBL/GenBank/DDBJ whole genome shotgun (WGS) entry which is preliminary data.</text>
</comment>
<feature type="domain" description="Helicase ATP-binding" evidence="9">
    <location>
        <begin position="174"/>
        <end position="423"/>
    </location>
</feature>
<comment type="similarity">
    <text evidence="6">Belongs to the DEAD box helicase family.</text>
</comment>
<dbReference type="GO" id="GO:0003723">
    <property type="term" value="F:RNA binding"/>
    <property type="evidence" value="ECO:0007669"/>
    <property type="project" value="UniProtKB-UniRule"/>
</dbReference>
<name>A0ABD3QIT5_9STRA</name>
<evidence type="ECO:0000256" key="5">
    <source>
        <dbReference type="ARBA" id="ARBA00022884"/>
    </source>
</evidence>
<feature type="compositionally biased region" description="Polar residues" evidence="8">
    <location>
        <begin position="365"/>
        <end position="376"/>
    </location>
</feature>
<dbReference type="SMART" id="SM00490">
    <property type="entry name" value="HELICc"/>
    <property type="match status" value="1"/>
</dbReference>
<evidence type="ECO:0000256" key="6">
    <source>
        <dbReference type="RuleBase" id="RU000492"/>
    </source>
</evidence>
<accession>A0ABD3QIT5</accession>
<evidence type="ECO:0000313" key="11">
    <source>
        <dbReference type="EMBL" id="KAL3799771.1"/>
    </source>
</evidence>
<dbReference type="PROSITE" id="PS51194">
    <property type="entry name" value="HELICASE_CTER"/>
    <property type="match status" value="1"/>
</dbReference>
<evidence type="ECO:0000259" key="10">
    <source>
        <dbReference type="PROSITE" id="PS51194"/>
    </source>
</evidence>
<dbReference type="InterPro" id="IPR001650">
    <property type="entry name" value="Helicase_C-like"/>
</dbReference>
<feature type="region of interest" description="Disordered" evidence="8">
    <location>
        <begin position="1"/>
        <end position="76"/>
    </location>
</feature>
<keyword evidence="3 6" id="KW-0347">Helicase</keyword>
<dbReference type="InterPro" id="IPR027417">
    <property type="entry name" value="P-loop_NTPase"/>
</dbReference>
<dbReference type="GO" id="GO:0005524">
    <property type="term" value="F:ATP binding"/>
    <property type="evidence" value="ECO:0007669"/>
    <property type="project" value="UniProtKB-UniRule"/>
</dbReference>
<feature type="domain" description="Helicase C-terminal" evidence="10">
    <location>
        <begin position="460"/>
        <end position="604"/>
    </location>
</feature>
<dbReference type="InterPro" id="IPR011545">
    <property type="entry name" value="DEAD/DEAH_box_helicase_dom"/>
</dbReference>
<evidence type="ECO:0000256" key="3">
    <source>
        <dbReference type="ARBA" id="ARBA00022806"/>
    </source>
</evidence>
<organism evidence="11 12">
    <name type="scientific">Cyclotella cryptica</name>
    <dbReference type="NCBI Taxonomy" id="29204"/>
    <lineage>
        <taxon>Eukaryota</taxon>
        <taxon>Sar</taxon>
        <taxon>Stramenopiles</taxon>
        <taxon>Ochrophyta</taxon>
        <taxon>Bacillariophyta</taxon>
        <taxon>Coscinodiscophyceae</taxon>
        <taxon>Thalassiosirophycidae</taxon>
        <taxon>Stephanodiscales</taxon>
        <taxon>Stephanodiscaceae</taxon>
        <taxon>Cyclotella</taxon>
    </lineage>
</organism>
<evidence type="ECO:0000256" key="1">
    <source>
        <dbReference type="ARBA" id="ARBA00022741"/>
    </source>
</evidence>
<keyword evidence="4 6" id="KW-0067">ATP-binding</keyword>
<feature type="region of interest" description="Disordered" evidence="8">
    <location>
        <begin position="344"/>
        <end position="376"/>
    </location>
</feature>
<dbReference type="InterPro" id="IPR000629">
    <property type="entry name" value="RNA-helicase_DEAD-box_CS"/>
</dbReference>
<dbReference type="GO" id="GO:0003724">
    <property type="term" value="F:RNA helicase activity"/>
    <property type="evidence" value="ECO:0007669"/>
    <property type="project" value="UniProtKB-EC"/>
</dbReference>
<dbReference type="EMBL" id="JABMIG020000036">
    <property type="protein sequence ID" value="KAL3799771.1"/>
    <property type="molecule type" value="Genomic_DNA"/>
</dbReference>
<evidence type="ECO:0000313" key="12">
    <source>
        <dbReference type="Proteomes" id="UP001516023"/>
    </source>
</evidence>
<dbReference type="EC" id="3.6.4.13" evidence="7"/>
<evidence type="ECO:0000256" key="8">
    <source>
        <dbReference type="SAM" id="MobiDB-lite"/>
    </source>
</evidence>
<comment type="function">
    <text evidence="7">RNA helicase.</text>
</comment>
<gene>
    <name evidence="11" type="ORF">HJC23_010421</name>
</gene>
<dbReference type="AlphaFoldDB" id="A0ABD3QIT5"/>
<feature type="region of interest" description="Disordered" evidence="8">
    <location>
        <begin position="224"/>
        <end position="249"/>
    </location>
</feature>
<dbReference type="GO" id="GO:0016787">
    <property type="term" value="F:hydrolase activity"/>
    <property type="evidence" value="ECO:0007669"/>
    <property type="project" value="UniProtKB-KW"/>
</dbReference>
<comment type="catalytic activity">
    <reaction evidence="7">
        <text>ATP + H2O = ADP + phosphate + H(+)</text>
        <dbReference type="Rhea" id="RHEA:13065"/>
        <dbReference type="ChEBI" id="CHEBI:15377"/>
        <dbReference type="ChEBI" id="CHEBI:15378"/>
        <dbReference type="ChEBI" id="CHEBI:30616"/>
        <dbReference type="ChEBI" id="CHEBI:43474"/>
        <dbReference type="ChEBI" id="CHEBI:456216"/>
        <dbReference type="EC" id="3.6.4.13"/>
    </reaction>
</comment>
<dbReference type="InterPro" id="IPR014001">
    <property type="entry name" value="Helicase_ATP-bd"/>
</dbReference>
<protein>
    <recommendedName>
        <fullName evidence="7">ATP-dependent RNA helicase</fullName>
        <ecNumber evidence="7">3.6.4.13</ecNumber>
    </recommendedName>
</protein>
<feature type="region of interest" description="Disordered" evidence="8">
    <location>
        <begin position="605"/>
        <end position="656"/>
    </location>
</feature>
<evidence type="ECO:0000259" key="9">
    <source>
        <dbReference type="PROSITE" id="PS51192"/>
    </source>
</evidence>
<dbReference type="SMART" id="SM00487">
    <property type="entry name" value="DEXDc"/>
    <property type="match status" value="1"/>
</dbReference>
<dbReference type="SUPFAM" id="SSF52540">
    <property type="entry name" value="P-loop containing nucleoside triphosphate hydrolases"/>
    <property type="match status" value="1"/>
</dbReference>
<evidence type="ECO:0000256" key="4">
    <source>
        <dbReference type="ARBA" id="ARBA00022840"/>
    </source>
</evidence>